<dbReference type="InterPro" id="IPR050624">
    <property type="entry name" value="HTH-type_Tx_Regulator"/>
</dbReference>
<comment type="caution">
    <text evidence="2">The sequence shown here is derived from an EMBL/GenBank/DDBJ whole genome shotgun (WGS) entry which is preliminary data.</text>
</comment>
<dbReference type="PANTHER" id="PTHR43479">
    <property type="entry name" value="ACREF/ENVCD OPERON REPRESSOR-RELATED"/>
    <property type="match status" value="1"/>
</dbReference>
<dbReference type="InterPro" id="IPR036271">
    <property type="entry name" value="Tet_transcr_reg_TetR-rel_C_sf"/>
</dbReference>
<reference evidence="2" key="1">
    <citation type="journal article" date="2014" name="Int. J. Syst. Evol. Microbiol.">
        <title>Complete genome sequence of Corynebacterium casei LMG S-19264T (=DSM 44701T), isolated from a smear-ripened cheese.</title>
        <authorList>
            <consortium name="US DOE Joint Genome Institute (JGI-PGF)"/>
            <person name="Walter F."/>
            <person name="Albersmeier A."/>
            <person name="Kalinowski J."/>
            <person name="Ruckert C."/>
        </authorList>
    </citation>
    <scope>NUCLEOTIDE SEQUENCE</scope>
    <source>
        <strain evidence="2">KCTC 12368</strain>
    </source>
</reference>
<dbReference type="InterPro" id="IPR009057">
    <property type="entry name" value="Homeodomain-like_sf"/>
</dbReference>
<gene>
    <name evidence="2" type="ORF">GCM10007049_18170</name>
</gene>
<feature type="domain" description="Tetracyclin repressor-like C-terminal" evidence="1">
    <location>
        <begin position="90"/>
        <end position="217"/>
    </location>
</feature>
<dbReference type="InterPro" id="IPR041673">
    <property type="entry name" value="TetR_C_23"/>
</dbReference>
<evidence type="ECO:0000313" key="3">
    <source>
        <dbReference type="Proteomes" id="UP000619457"/>
    </source>
</evidence>
<dbReference type="Gene3D" id="1.10.357.10">
    <property type="entry name" value="Tetracycline Repressor, domain 2"/>
    <property type="match status" value="1"/>
</dbReference>
<organism evidence="2 3">
    <name type="scientific">Echinicola pacifica</name>
    <dbReference type="NCBI Taxonomy" id="346377"/>
    <lineage>
        <taxon>Bacteria</taxon>
        <taxon>Pseudomonadati</taxon>
        <taxon>Bacteroidota</taxon>
        <taxon>Cytophagia</taxon>
        <taxon>Cytophagales</taxon>
        <taxon>Cyclobacteriaceae</taxon>
        <taxon>Echinicola</taxon>
    </lineage>
</organism>
<dbReference type="EMBL" id="BMWX01000003">
    <property type="protein sequence ID" value="GGZ25962.1"/>
    <property type="molecule type" value="Genomic_DNA"/>
</dbReference>
<dbReference type="AlphaFoldDB" id="A0A918PZN6"/>
<dbReference type="SUPFAM" id="SSF46689">
    <property type="entry name" value="Homeodomain-like"/>
    <property type="match status" value="1"/>
</dbReference>
<sequence length="221" mass="25996">MEKVAPKKTSKVDKRAKIISSFKMYILENGKAPVSVFKFCRDIKIKEAEFYAYFPNFNAIKGAVWQEIFSNTLSILRAEPVYNEYSSREKLLAFFYTWIEELKHNRSYLLAIYDTEGLPPKSLPEELRGFREDFKAYAKEVIKEGEESEEIAQRPYITDKYDEAVWLQVMFLFRFWIKDQSAGFEKTDQAIEKSVNFAFDLMGKSALDSFVDFAKFLYQSR</sequence>
<dbReference type="Pfam" id="PF17931">
    <property type="entry name" value="TetR_C_23"/>
    <property type="match status" value="1"/>
</dbReference>
<dbReference type="SUPFAM" id="SSF48498">
    <property type="entry name" value="Tetracyclin repressor-like, C-terminal domain"/>
    <property type="match status" value="1"/>
</dbReference>
<evidence type="ECO:0000313" key="2">
    <source>
        <dbReference type="EMBL" id="GGZ25962.1"/>
    </source>
</evidence>
<dbReference type="PANTHER" id="PTHR43479:SF11">
    <property type="entry name" value="ACREF_ENVCD OPERON REPRESSOR-RELATED"/>
    <property type="match status" value="1"/>
</dbReference>
<evidence type="ECO:0000259" key="1">
    <source>
        <dbReference type="Pfam" id="PF17931"/>
    </source>
</evidence>
<keyword evidence="3" id="KW-1185">Reference proteome</keyword>
<proteinExistence type="predicted"/>
<name>A0A918PZN6_9BACT</name>
<dbReference type="RefSeq" id="WP_018473294.1">
    <property type="nucleotide sequence ID" value="NZ_BMWX01000003.1"/>
</dbReference>
<accession>A0A918PZN6</accession>
<reference evidence="2" key="2">
    <citation type="submission" date="2020-09" db="EMBL/GenBank/DDBJ databases">
        <authorList>
            <person name="Sun Q."/>
            <person name="Kim S."/>
        </authorList>
    </citation>
    <scope>NUCLEOTIDE SEQUENCE</scope>
    <source>
        <strain evidence="2">KCTC 12368</strain>
    </source>
</reference>
<dbReference type="Proteomes" id="UP000619457">
    <property type="component" value="Unassembled WGS sequence"/>
</dbReference>
<protein>
    <recommendedName>
        <fullName evidence="1">Tetracyclin repressor-like C-terminal domain-containing protein</fullName>
    </recommendedName>
</protein>